<proteinExistence type="predicted"/>
<keyword evidence="2" id="KW-0378">Hydrolase</keyword>
<protein>
    <submittedName>
        <fullName evidence="3">Diadenosine tetraphosphatase</fullName>
    </submittedName>
    <submittedName>
        <fullName evidence="2">Metallophosphoesterase family protein</fullName>
        <ecNumber evidence="2">3.1.-.-</ecNumber>
    </submittedName>
</protein>
<dbReference type="GO" id="GO:0016791">
    <property type="term" value="F:phosphatase activity"/>
    <property type="evidence" value="ECO:0007669"/>
    <property type="project" value="TreeGrafter"/>
</dbReference>
<gene>
    <name evidence="2" type="ORF">SBX37_17540</name>
    <name evidence="3" type="ORF">VIM7927_02227</name>
</gene>
<name>A0A1Y6IWT9_9VIBR</name>
<dbReference type="GO" id="GO:0005737">
    <property type="term" value="C:cytoplasm"/>
    <property type="evidence" value="ECO:0007669"/>
    <property type="project" value="TreeGrafter"/>
</dbReference>
<accession>A0A1Y6IWT9</accession>
<sequence length="274" mass="30900">MAHSENAASSLRTPLAVDDHDSGWMPFMAKPPAETPCLVYAVADIHGHDYLLEEMLDKIEQDMQETTETKPLVIFLGDYIDRGPDAKRVVDLLIRASRVRNMACVFLLGNHEQWLIDFMHSSVILPVWGCQGGLETLLSYGVPQKMILSGILDAEVADEVRHVFLDLLPESHLSFFQSLVNHFELGDYFFVHAGIDPNRPLHQQRKEDLIWIRHPFLSSKQDFGKVIVHGHTPSEHVESLPNRINLDSGIYIRHVLNCAVLEGSCRYLIQASGG</sequence>
<dbReference type="Proteomes" id="UP001283366">
    <property type="component" value="Unassembled WGS sequence"/>
</dbReference>
<dbReference type="Gene3D" id="3.60.21.10">
    <property type="match status" value="1"/>
</dbReference>
<keyword evidence="5" id="KW-1185">Reference proteome</keyword>
<dbReference type="PANTHER" id="PTHR42850">
    <property type="entry name" value="METALLOPHOSPHOESTERASE"/>
    <property type="match status" value="1"/>
</dbReference>
<dbReference type="GO" id="GO:0008803">
    <property type="term" value="F:bis(5'-nucleosyl)-tetraphosphatase (symmetrical) activity"/>
    <property type="evidence" value="ECO:0007669"/>
    <property type="project" value="TreeGrafter"/>
</dbReference>
<dbReference type="EMBL" id="JAWRCO010000002">
    <property type="protein sequence ID" value="MDW6004662.1"/>
    <property type="molecule type" value="Genomic_DNA"/>
</dbReference>
<evidence type="ECO:0000313" key="3">
    <source>
        <dbReference type="EMBL" id="SMS00952.1"/>
    </source>
</evidence>
<organism evidence="3 4">
    <name type="scientific">Vibrio mangrovi</name>
    <dbReference type="NCBI Taxonomy" id="474394"/>
    <lineage>
        <taxon>Bacteria</taxon>
        <taxon>Pseudomonadati</taxon>
        <taxon>Pseudomonadota</taxon>
        <taxon>Gammaproteobacteria</taxon>
        <taxon>Vibrionales</taxon>
        <taxon>Vibrionaceae</taxon>
        <taxon>Vibrio</taxon>
    </lineage>
</organism>
<dbReference type="SUPFAM" id="SSF56300">
    <property type="entry name" value="Metallo-dependent phosphatases"/>
    <property type="match status" value="1"/>
</dbReference>
<evidence type="ECO:0000313" key="4">
    <source>
        <dbReference type="Proteomes" id="UP000196125"/>
    </source>
</evidence>
<dbReference type="InterPro" id="IPR050126">
    <property type="entry name" value="Ap4A_hydrolase"/>
</dbReference>
<dbReference type="RefSeq" id="WP_087480996.1">
    <property type="nucleotide sequence ID" value="NZ_AP024884.1"/>
</dbReference>
<evidence type="ECO:0000313" key="2">
    <source>
        <dbReference type="EMBL" id="MDW6004662.1"/>
    </source>
</evidence>
<dbReference type="AlphaFoldDB" id="A0A1Y6IWT9"/>
<dbReference type="Proteomes" id="UP000196125">
    <property type="component" value="Unassembled WGS sequence"/>
</dbReference>
<dbReference type="EMBL" id="FXXI01000003">
    <property type="protein sequence ID" value="SMS00952.1"/>
    <property type="molecule type" value="Genomic_DNA"/>
</dbReference>
<dbReference type="GO" id="GO:0110154">
    <property type="term" value="P:RNA decapping"/>
    <property type="evidence" value="ECO:0007669"/>
    <property type="project" value="TreeGrafter"/>
</dbReference>
<dbReference type="InterPro" id="IPR029052">
    <property type="entry name" value="Metallo-depent_PP-like"/>
</dbReference>
<dbReference type="PANTHER" id="PTHR42850:SF4">
    <property type="entry name" value="ZINC-DEPENDENT ENDOPOLYPHOSPHATASE"/>
    <property type="match status" value="1"/>
</dbReference>
<dbReference type="InterPro" id="IPR004843">
    <property type="entry name" value="Calcineurin-like_PHP"/>
</dbReference>
<feature type="domain" description="Calcineurin-like phosphoesterase" evidence="1">
    <location>
        <begin position="39"/>
        <end position="236"/>
    </location>
</feature>
<dbReference type="OrthoDB" id="5296354at2"/>
<dbReference type="EC" id="3.1.-.-" evidence="2"/>
<evidence type="ECO:0000313" key="5">
    <source>
        <dbReference type="Proteomes" id="UP001283366"/>
    </source>
</evidence>
<reference evidence="3 4" key="1">
    <citation type="submission" date="2017-05" db="EMBL/GenBank/DDBJ databases">
        <authorList>
            <person name="Song R."/>
            <person name="Chenine A.L."/>
            <person name="Ruprecht R.M."/>
        </authorList>
    </citation>
    <scope>NUCLEOTIDE SEQUENCE [LARGE SCALE GENOMIC DNA]</scope>
    <source>
        <strain evidence="3 4">CECT 7927</strain>
    </source>
</reference>
<dbReference type="CDD" id="cd00144">
    <property type="entry name" value="MPP_PPP_family"/>
    <property type="match status" value="1"/>
</dbReference>
<evidence type="ECO:0000259" key="1">
    <source>
        <dbReference type="Pfam" id="PF00149"/>
    </source>
</evidence>
<dbReference type="Pfam" id="PF00149">
    <property type="entry name" value="Metallophos"/>
    <property type="match status" value="1"/>
</dbReference>
<reference evidence="2 5" key="2">
    <citation type="submission" date="2023-11" db="EMBL/GenBank/DDBJ databases">
        <title>Plant-associative lifestyle of Vibrio porteresiae and its evolutionary dynamics.</title>
        <authorList>
            <person name="Rameshkumar N."/>
            <person name="Kirti K."/>
        </authorList>
    </citation>
    <scope>NUCLEOTIDE SEQUENCE [LARGE SCALE GENOMIC DNA]</scope>
    <source>
        <strain evidence="2 5">MSSRF38</strain>
    </source>
</reference>